<feature type="binding site" evidence="9">
    <location>
        <position position="152"/>
    </location>
    <ligand>
        <name>Mn(2+)</name>
        <dbReference type="ChEBI" id="CHEBI:29035"/>
    </ligand>
</feature>
<evidence type="ECO:0000256" key="1">
    <source>
        <dbReference type="ARBA" id="ARBA00005094"/>
    </source>
</evidence>
<evidence type="ECO:0000313" key="14">
    <source>
        <dbReference type="Proteomes" id="UP000032417"/>
    </source>
</evidence>
<dbReference type="FunFam" id="3.40.50.720:FF:000045">
    <property type="entry name" value="1-deoxy-D-xylulose 5-phosphate reductoisomerase"/>
    <property type="match status" value="1"/>
</dbReference>
<comment type="similarity">
    <text evidence="2 9">Belongs to the DXR family.</text>
</comment>
<feature type="domain" description="1-deoxy-D-xylulose 5-phosphate reductoisomerase N-terminal" evidence="10">
    <location>
        <begin position="8"/>
        <end position="134"/>
    </location>
</feature>
<evidence type="ECO:0000256" key="2">
    <source>
        <dbReference type="ARBA" id="ARBA00006825"/>
    </source>
</evidence>
<keyword evidence="6 9" id="KW-0464">Manganese</keyword>
<dbReference type="InterPro" id="IPR013512">
    <property type="entry name" value="DXP_reductoisomerase_N"/>
</dbReference>
<dbReference type="PIRSF" id="PIRSF006205">
    <property type="entry name" value="Dxp_reductismrs"/>
    <property type="match status" value="1"/>
</dbReference>
<evidence type="ECO:0000259" key="11">
    <source>
        <dbReference type="Pfam" id="PF08436"/>
    </source>
</evidence>
<dbReference type="GO" id="GO:0030145">
    <property type="term" value="F:manganese ion binding"/>
    <property type="evidence" value="ECO:0007669"/>
    <property type="project" value="TreeGrafter"/>
</dbReference>
<proteinExistence type="inferred from homology"/>
<dbReference type="SUPFAM" id="SSF69055">
    <property type="entry name" value="1-deoxy-D-xylulose-5-phosphate reductoisomerase, C-terminal domain"/>
    <property type="match status" value="1"/>
</dbReference>
<dbReference type="Pfam" id="PF08436">
    <property type="entry name" value="DXP_redisom_C"/>
    <property type="match status" value="1"/>
</dbReference>
<comment type="cofactor">
    <cofactor evidence="9">
        <name>Mg(2+)</name>
        <dbReference type="ChEBI" id="CHEBI:18420"/>
    </cofactor>
    <cofactor evidence="9">
        <name>Mn(2+)</name>
        <dbReference type="ChEBI" id="CHEBI:29035"/>
    </cofactor>
</comment>
<dbReference type="EC" id="1.1.1.267" evidence="9"/>
<keyword evidence="14" id="KW-1185">Reference proteome</keyword>
<comment type="pathway">
    <text evidence="1 9">Isoprenoid biosynthesis; isopentenyl diphosphate biosynthesis via DXP pathway; isopentenyl diphosphate from 1-deoxy-D-xylulose 5-phosphate: step 1/6.</text>
</comment>
<feature type="binding site" evidence="9">
    <location>
        <position position="223"/>
    </location>
    <ligand>
        <name>1-deoxy-D-xylulose 5-phosphate</name>
        <dbReference type="ChEBI" id="CHEBI:57792"/>
    </ligand>
</feature>
<dbReference type="Pfam" id="PF02670">
    <property type="entry name" value="DXP_reductoisom"/>
    <property type="match status" value="1"/>
</dbReference>
<protein>
    <recommendedName>
        <fullName evidence="9">1-deoxy-D-xylulose 5-phosphate reductoisomerase</fullName>
        <shortName evidence="9">DXP reductoisomerase</shortName>
        <ecNumber evidence="9">1.1.1.267</ecNumber>
    </recommendedName>
    <alternativeName>
        <fullName evidence="9">1-deoxyxylulose-5-phosphate reductoisomerase</fullName>
    </alternativeName>
    <alternativeName>
        <fullName evidence="9">2-C-methyl-D-erythritol 4-phosphate synthase</fullName>
    </alternativeName>
</protein>
<dbReference type="UniPathway" id="UPA00056">
    <property type="reaction ID" value="UER00092"/>
</dbReference>
<dbReference type="GO" id="GO:0016853">
    <property type="term" value="F:isomerase activity"/>
    <property type="evidence" value="ECO:0007669"/>
    <property type="project" value="UniProtKB-KW"/>
</dbReference>
<feature type="binding site" evidence="9">
    <location>
        <position position="201"/>
    </location>
    <ligand>
        <name>1-deoxy-D-xylulose 5-phosphate</name>
        <dbReference type="ChEBI" id="CHEBI:57792"/>
    </ligand>
</feature>
<dbReference type="Pfam" id="PF13288">
    <property type="entry name" value="DXPR_C"/>
    <property type="match status" value="1"/>
</dbReference>
<feature type="binding site" evidence="9">
    <location>
        <position position="153"/>
    </location>
    <ligand>
        <name>1-deoxy-D-xylulose 5-phosphate</name>
        <dbReference type="ChEBI" id="CHEBI:57792"/>
    </ligand>
</feature>
<evidence type="ECO:0000256" key="9">
    <source>
        <dbReference type="HAMAP-Rule" id="MF_00183"/>
    </source>
</evidence>
<keyword evidence="4 9" id="KW-0521">NADP</keyword>
<reference evidence="13 14" key="1">
    <citation type="submission" date="2014-08" db="EMBL/GenBank/DDBJ databases">
        <authorList>
            <person name="Wibberg D."/>
        </authorList>
    </citation>
    <scope>NUCLEOTIDE SEQUENCE [LARGE SCALE GENOMIC DNA]</scope>
    <source>
        <strain evidence="14">ING2-E5B</strain>
    </source>
</reference>
<keyword evidence="9" id="KW-0460">Magnesium</keyword>
<evidence type="ECO:0000256" key="5">
    <source>
        <dbReference type="ARBA" id="ARBA00023002"/>
    </source>
</evidence>
<dbReference type="OrthoDB" id="9806546at2"/>
<dbReference type="InterPro" id="IPR036169">
    <property type="entry name" value="DXPR_C_sf"/>
</dbReference>
<dbReference type="KEGG" id="pbt:ING2E5B_0392"/>
<feature type="binding site" evidence="9">
    <location>
        <position position="128"/>
    </location>
    <ligand>
        <name>NADPH</name>
        <dbReference type="ChEBI" id="CHEBI:57783"/>
    </ligand>
</feature>
<dbReference type="GO" id="GO:0070402">
    <property type="term" value="F:NADPH binding"/>
    <property type="evidence" value="ECO:0007669"/>
    <property type="project" value="InterPro"/>
</dbReference>
<dbReference type="InterPro" id="IPR026877">
    <property type="entry name" value="DXPR_C"/>
</dbReference>
<dbReference type="GO" id="GO:0030604">
    <property type="term" value="F:1-deoxy-D-xylulose-5-phosphate reductoisomerase activity"/>
    <property type="evidence" value="ECO:0007669"/>
    <property type="project" value="UniProtKB-UniRule"/>
</dbReference>
<feature type="binding site" evidence="9">
    <location>
        <position position="154"/>
    </location>
    <ligand>
        <name>1-deoxy-D-xylulose 5-phosphate</name>
        <dbReference type="ChEBI" id="CHEBI:57792"/>
    </ligand>
</feature>
<evidence type="ECO:0000313" key="13">
    <source>
        <dbReference type="EMBL" id="CEA15161.1"/>
    </source>
</evidence>
<keyword evidence="3 9" id="KW-0479">Metal-binding</keyword>
<comment type="caution">
    <text evidence="9">Lacks conserved residue(s) required for the propagation of feature annotation.</text>
</comment>
<feature type="binding site" evidence="9">
    <location>
        <position position="15"/>
    </location>
    <ligand>
        <name>NADPH</name>
        <dbReference type="ChEBI" id="CHEBI:57783"/>
    </ligand>
</feature>
<keyword evidence="7 9" id="KW-0414">Isoprene biosynthesis</keyword>
<gene>
    <name evidence="9 13" type="primary">dxr</name>
    <name evidence="13" type="ORF">ING2E5B_0392</name>
</gene>
<organism evidence="13 14">
    <name type="scientific">Fermentimonas caenicola</name>
    <dbReference type="NCBI Taxonomy" id="1562970"/>
    <lineage>
        <taxon>Bacteria</taxon>
        <taxon>Pseudomonadati</taxon>
        <taxon>Bacteroidota</taxon>
        <taxon>Bacteroidia</taxon>
        <taxon>Bacteroidales</taxon>
        <taxon>Dysgonomonadaceae</taxon>
        <taxon>Fermentimonas</taxon>
    </lineage>
</organism>
<comment type="catalytic activity">
    <reaction evidence="8">
        <text>2-C-methyl-D-erythritol 4-phosphate + NADP(+) = 1-deoxy-D-xylulose 5-phosphate + NADPH + H(+)</text>
        <dbReference type="Rhea" id="RHEA:13717"/>
        <dbReference type="ChEBI" id="CHEBI:15378"/>
        <dbReference type="ChEBI" id="CHEBI:57783"/>
        <dbReference type="ChEBI" id="CHEBI:57792"/>
        <dbReference type="ChEBI" id="CHEBI:58262"/>
        <dbReference type="ChEBI" id="CHEBI:58349"/>
        <dbReference type="EC" id="1.1.1.267"/>
    </reaction>
    <physiologicalReaction direction="right-to-left" evidence="8">
        <dbReference type="Rhea" id="RHEA:13719"/>
    </physiologicalReaction>
</comment>
<dbReference type="InterPro" id="IPR003821">
    <property type="entry name" value="DXP_reductoisomerase"/>
</dbReference>
<feature type="domain" description="1-deoxy-D-xylulose 5-phosphate reductoisomerase C-terminal" evidence="11">
    <location>
        <begin position="148"/>
        <end position="231"/>
    </location>
</feature>
<feature type="binding site" evidence="9">
    <location>
        <position position="178"/>
    </location>
    <ligand>
        <name>1-deoxy-D-xylulose 5-phosphate</name>
        <dbReference type="ChEBI" id="CHEBI:57792"/>
    </ligand>
</feature>
<dbReference type="HOGENOM" id="CLU_035714_4_0_10"/>
<dbReference type="InterPro" id="IPR036291">
    <property type="entry name" value="NAD(P)-bd_dom_sf"/>
</dbReference>
<feature type="binding site" evidence="9">
    <location>
        <position position="219"/>
    </location>
    <ligand>
        <name>1-deoxy-D-xylulose 5-phosphate</name>
        <dbReference type="ChEBI" id="CHEBI:57792"/>
    </ligand>
</feature>
<dbReference type="Gene3D" id="3.40.50.720">
    <property type="entry name" value="NAD(P)-binding Rossmann-like Domain"/>
    <property type="match status" value="1"/>
</dbReference>
<evidence type="ECO:0000256" key="3">
    <source>
        <dbReference type="ARBA" id="ARBA00022723"/>
    </source>
</evidence>
<dbReference type="SUPFAM" id="SSF51735">
    <property type="entry name" value="NAD(P)-binding Rossmann-fold domains"/>
    <property type="match status" value="1"/>
</dbReference>
<dbReference type="SUPFAM" id="SSF55347">
    <property type="entry name" value="Glyceraldehyde-3-phosphate dehydrogenase-like, C-terminal domain"/>
    <property type="match status" value="1"/>
</dbReference>
<feature type="binding site" evidence="9">
    <location>
        <position position="223"/>
    </location>
    <ligand>
        <name>Mn(2+)</name>
        <dbReference type="ChEBI" id="CHEBI:29035"/>
    </ligand>
</feature>
<dbReference type="PATRIC" id="fig|1562970.3.peg.389"/>
<dbReference type="NCBIfam" id="NF009114">
    <property type="entry name" value="PRK12464.1"/>
    <property type="match status" value="1"/>
</dbReference>
<dbReference type="EMBL" id="LN515532">
    <property type="protein sequence ID" value="CEA15161.1"/>
    <property type="molecule type" value="Genomic_DNA"/>
</dbReference>
<evidence type="ECO:0000259" key="10">
    <source>
        <dbReference type="Pfam" id="PF02670"/>
    </source>
</evidence>
<feature type="binding site" evidence="9">
    <location>
        <position position="220"/>
    </location>
    <ligand>
        <name>1-deoxy-D-xylulose 5-phosphate</name>
        <dbReference type="ChEBI" id="CHEBI:57792"/>
    </ligand>
</feature>
<feature type="binding site" evidence="9">
    <location>
        <position position="214"/>
    </location>
    <ligand>
        <name>1-deoxy-D-xylulose 5-phosphate</name>
        <dbReference type="ChEBI" id="CHEBI:57792"/>
    </ligand>
</feature>
<dbReference type="HAMAP" id="MF_00183">
    <property type="entry name" value="DXP_reductoisom"/>
    <property type="match status" value="1"/>
</dbReference>
<feature type="domain" description="DXP reductoisomerase C-terminal" evidence="12">
    <location>
        <begin position="263"/>
        <end position="379"/>
    </location>
</feature>
<evidence type="ECO:0000256" key="4">
    <source>
        <dbReference type="ARBA" id="ARBA00022857"/>
    </source>
</evidence>
<dbReference type="AlphaFoldDB" id="A0A098BYB3"/>
<feature type="binding site" evidence="9">
    <location>
        <position position="126"/>
    </location>
    <ligand>
        <name>NADPH</name>
        <dbReference type="ChEBI" id="CHEBI:57783"/>
    </ligand>
</feature>
<dbReference type="STRING" id="1562970.ING2E5B_0392"/>
<name>A0A098BYB3_9BACT</name>
<evidence type="ECO:0000259" key="12">
    <source>
        <dbReference type="Pfam" id="PF13288"/>
    </source>
</evidence>
<feature type="binding site" evidence="9">
    <location>
        <position position="16"/>
    </location>
    <ligand>
        <name>NADPH</name>
        <dbReference type="ChEBI" id="CHEBI:57783"/>
    </ligand>
</feature>
<dbReference type="Gene3D" id="1.10.1740.10">
    <property type="match status" value="1"/>
</dbReference>
<dbReference type="PANTHER" id="PTHR30525:SF0">
    <property type="entry name" value="1-DEOXY-D-XYLULOSE 5-PHOSPHATE REDUCTOISOMERASE, CHLOROPLASTIC"/>
    <property type="match status" value="1"/>
</dbReference>
<keyword evidence="5 9" id="KW-0560">Oxidoreductase</keyword>
<feature type="binding site" evidence="9">
    <location>
        <position position="154"/>
    </location>
    <ligand>
        <name>Mn(2+)</name>
        <dbReference type="ChEBI" id="CHEBI:29035"/>
    </ligand>
</feature>
<dbReference type="Proteomes" id="UP000032417">
    <property type="component" value="Chromosome 1"/>
</dbReference>
<dbReference type="NCBIfam" id="TIGR00243">
    <property type="entry name" value="Dxr"/>
    <property type="match status" value="1"/>
</dbReference>
<dbReference type="GO" id="GO:0051484">
    <property type="term" value="P:isopentenyl diphosphate biosynthetic process, methylerythritol 4-phosphate pathway involved in terpenoid biosynthetic process"/>
    <property type="evidence" value="ECO:0007669"/>
    <property type="project" value="TreeGrafter"/>
</dbReference>
<sequence length="391" mass="43436">MQLKKRHIAILGSTGSIGRQALDVISNHPERFEPYALVANNSVELLIQQARTFMPEVVVIANEDKYDQLKSALSDLPIKVWCGSKSIEEVVLDENIDMVLTAMVGFSGLKPTINAVKAGKAIALANKETLVVAGELITSLAIENRAAILPVDSEHSAIFQCLNGEGNNNVEKLLLTASGGPFRSFSKDQLQSVTRDQALAHPNWSMGAKVTIDSSTLMNKGFEMIEAKWLFGVDSSQIEVLVHPESIIHSMVQFEDKSIIAQLGQPDMRVPIQYAFSYPERLKTEVDEVDFFKLSQLTFEKPDLNRFPNLSYAYEVIKTGGNMPCILNAANEIAVELFLQERIGFLDMSLLIEKTLQKASFVKNPSLEDYLQTDSETRDIVTELFKTHITV</sequence>
<accession>A0A098BYB3</accession>
<evidence type="ECO:0000256" key="8">
    <source>
        <dbReference type="ARBA" id="ARBA00048543"/>
    </source>
</evidence>
<feature type="binding site" evidence="9">
    <location>
        <position position="127"/>
    </location>
    <ligand>
        <name>1-deoxy-D-xylulose 5-phosphate</name>
        <dbReference type="ChEBI" id="CHEBI:57792"/>
    </ligand>
</feature>
<keyword evidence="13" id="KW-0413">Isomerase</keyword>
<comment type="function">
    <text evidence="9">Catalyzes the NADPH-dependent rearrangement and reduction of 1-deoxy-D-xylulose-5-phosphate (DXP) to 2-C-methyl-D-erythritol 4-phosphate (MEP).</text>
</comment>
<feature type="binding site" evidence="9">
    <location>
        <position position="14"/>
    </location>
    <ligand>
        <name>NADPH</name>
        <dbReference type="ChEBI" id="CHEBI:57783"/>
    </ligand>
</feature>
<evidence type="ECO:0000256" key="7">
    <source>
        <dbReference type="ARBA" id="ARBA00023229"/>
    </source>
</evidence>
<feature type="binding site" evidence="9">
    <location>
        <position position="207"/>
    </location>
    <ligand>
        <name>NADPH</name>
        <dbReference type="ChEBI" id="CHEBI:57783"/>
    </ligand>
</feature>
<evidence type="ECO:0000256" key="6">
    <source>
        <dbReference type="ARBA" id="ARBA00023211"/>
    </source>
</evidence>
<dbReference type="PANTHER" id="PTHR30525">
    <property type="entry name" value="1-DEOXY-D-XYLULOSE 5-PHOSPHATE REDUCTOISOMERASE"/>
    <property type="match status" value="1"/>
</dbReference>
<feature type="binding site" evidence="9">
    <location>
        <position position="17"/>
    </location>
    <ligand>
        <name>NADPH</name>
        <dbReference type="ChEBI" id="CHEBI:57783"/>
    </ligand>
</feature>
<dbReference type="InterPro" id="IPR013644">
    <property type="entry name" value="DXP_reductoisomerase_C"/>
</dbReference>